<dbReference type="EMBL" id="CP036349">
    <property type="protein sequence ID" value="QDV75290.1"/>
    <property type="molecule type" value="Genomic_DNA"/>
</dbReference>
<dbReference type="RefSeq" id="WP_145114452.1">
    <property type="nucleotide sequence ID" value="NZ_CP036349.1"/>
</dbReference>
<accession>A0A518KBX0</accession>
<organism evidence="1 2">
    <name type="scientific">Botrimarina mediterranea</name>
    <dbReference type="NCBI Taxonomy" id="2528022"/>
    <lineage>
        <taxon>Bacteria</taxon>
        <taxon>Pseudomonadati</taxon>
        <taxon>Planctomycetota</taxon>
        <taxon>Planctomycetia</taxon>
        <taxon>Pirellulales</taxon>
        <taxon>Lacipirellulaceae</taxon>
        <taxon>Botrimarina</taxon>
    </lineage>
</organism>
<gene>
    <name evidence="1" type="ORF">Spa11_35040</name>
</gene>
<dbReference type="KEGG" id="bmei:Spa11_35040"/>
<protein>
    <submittedName>
        <fullName evidence="1">Uncharacterized protein</fullName>
    </submittedName>
</protein>
<reference evidence="1 2" key="1">
    <citation type="submission" date="2019-02" db="EMBL/GenBank/DDBJ databases">
        <title>Deep-cultivation of Planctomycetes and their phenomic and genomic characterization uncovers novel biology.</title>
        <authorList>
            <person name="Wiegand S."/>
            <person name="Jogler M."/>
            <person name="Boedeker C."/>
            <person name="Pinto D."/>
            <person name="Vollmers J."/>
            <person name="Rivas-Marin E."/>
            <person name="Kohn T."/>
            <person name="Peeters S.H."/>
            <person name="Heuer A."/>
            <person name="Rast P."/>
            <person name="Oberbeckmann S."/>
            <person name="Bunk B."/>
            <person name="Jeske O."/>
            <person name="Meyerdierks A."/>
            <person name="Storesund J.E."/>
            <person name="Kallscheuer N."/>
            <person name="Luecker S."/>
            <person name="Lage O.M."/>
            <person name="Pohl T."/>
            <person name="Merkel B.J."/>
            <person name="Hornburger P."/>
            <person name="Mueller R.-W."/>
            <person name="Bruemmer F."/>
            <person name="Labrenz M."/>
            <person name="Spormann A.M."/>
            <person name="Op den Camp H."/>
            <person name="Overmann J."/>
            <person name="Amann R."/>
            <person name="Jetten M.S.M."/>
            <person name="Mascher T."/>
            <person name="Medema M.H."/>
            <person name="Devos D.P."/>
            <person name="Kaster A.-K."/>
            <person name="Ovreas L."/>
            <person name="Rohde M."/>
            <person name="Galperin M.Y."/>
            <person name="Jogler C."/>
        </authorList>
    </citation>
    <scope>NUCLEOTIDE SEQUENCE [LARGE SCALE GENOMIC DNA]</scope>
    <source>
        <strain evidence="1 2">Spa11</strain>
    </source>
</reference>
<dbReference type="AlphaFoldDB" id="A0A518KBX0"/>
<evidence type="ECO:0000313" key="1">
    <source>
        <dbReference type="EMBL" id="QDV75290.1"/>
    </source>
</evidence>
<evidence type="ECO:0000313" key="2">
    <source>
        <dbReference type="Proteomes" id="UP000316426"/>
    </source>
</evidence>
<keyword evidence="2" id="KW-1185">Reference proteome</keyword>
<proteinExistence type="predicted"/>
<name>A0A518KBX0_9BACT</name>
<sequence>MHVIRLRAAWRHEGGGVSVRRFNKPTGLEGGERVWLVWDGAVEAVELNGEPLDVSPTRHDVTERLRLANELRLTGAAKATCSTVHLGISPRDASGEY</sequence>
<dbReference type="Proteomes" id="UP000316426">
    <property type="component" value="Chromosome"/>
</dbReference>